<dbReference type="EMBL" id="JADKPV010000005">
    <property type="protein sequence ID" value="MBF4501785.1"/>
    <property type="molecule type" value="Genomic_DNA"/>
</dbReference>
<comment type="similarity">
    <text evidence="1 3">Belongs to the Nudix hydrolase family.</text>
</comment>
<dbReference type="InterPro" id="IPR015797">
    <property type="entry name" value="NUDIX_hydrolase-like_dom_sf"/>
</dbReference>
<dbReference type="CDD" id="cd04665">
    <property type="entry name" value="NUDIX_RppH"/>
    <property type="match status" value="1"/>
</dbReference>
<dbReference type="NCBIfam" id="TIGR02705">
    <property type="entry name" value="nudix_YtkD"/>
    <property type="match status" value="1"/>
</dbReference>
<dbReference type="SUPFAM" id="SSF55811">
    <property type="entry name" value="Nudix"/>
    <property type="match status" value="1"/>
</dbReference>
<dbReference type="PROSITE" id="PS00893">
    <property type="entry name" value="NUDIX_BOX"/>
    <property type="match status" value="1"/>
</dbReference>
<evidence type="ECO:0000256" key="2">
    <source>
        <dbReference type="ARBA" id="ARBA00022801"/>
    </source>
</evidence>
<dbReference type="Proteomes" id="UP000622653">
    <property type="component" value="Unassembled WGS sequence"/>
</dbReference>
<dbReference type="InterPro" id="IPR000086">
    <property type="entry name" value="NUDIX_hydrolase_dom"/>
</dbReference>
<evidence type="ECO:0000259" key="4">
    <source>
        <dbReference type="PROSITE" id="PS51462"/>
    </source>
</evidence>
<name>A0A8J7GKP3_9BACL</name>
<dbReference type="PROSITE" id="PS51462">
    <property type="entry name" value="NUDIX"/>
    <property type="match status" value="1"/>
</dbReference>
<dbReference type="Pfam" id="PF00293">
    <property type="entry name" value="NUDIX"/>
    <property type="match status" value="1"/>
</dbReference>
<evidence type="ECO:0000313" key="5">
    <source>
        <dbReference type="EMBL" id="MBF4501785.1"/>
    </source>
</evidence>
<dbReference type="InterPro" id="IPR014078">
    <property type="entry name" value="Nudix_YtkD"/>
</dbReference>
<feature type="domain" description="Nudix hydrolase" evidence="4">
    <location>
        <begin position="21"/>
        <end position="150"/>
    </location>
</feature>
<keyword evidence="2 3" id="KW-0378">Hydrolase</keyword>
<dbReference type="InterPro" id="IPR020476">
    <property type="entry name" value="Nudix_hydrolase"/>
</dbReference>
<dbReference type="GO" id="GO:0016787">
    <property type="term" value="F:hydrolase activity"/>
    <property type="evidence" value="ECO:0007669"/>
    <property type="project" value="UniProtKB-KW"/>
</dbReference>
<evidence type="ECO:0000256" key="1">
    <source>
        <dbReference type="ARBA" id="ARBA00005582"/>
    </source>
</evidence>
<dbReference type="PRINTS" id="PR00502">
    <property type="entry name" value="NUDIXFAMILY"/>
</dbReference>
<comment type="caution">
    <text evidence="5">The sequence shown here is derived from an EMBL/GenBank/DDBJ whole genome shotgun (WGS) entry which is preliminary data.</text>
</comment>
<dbReference type="AlphaFoldDB" id="A0A8J7GKP3"/>
<sequence>MPTFTDLQGADVHLTYGPNDFQIEARHVLVIARWKNRWVLTKHRVRGIEFPGGKVEENETLEEAAIREMYEETGATLKNIQYVAEYVVHTKTPFCKVVFTGEVVALDEEAERYETDGVVLLTTEQFITCEHLSFHMKDSGMEQLMEWVRQYEERYNY</sequence>
<dbReference type="RefSeq" id="WP_194563261.1">
    <property type="nucleotide sequence ID" value="NZ_JADKPV010000005.1"/>
</dbReference>
<reference evidence="5" key="1">
    <citation type="submission" date="2020-11" db="EMBL/GenBank/DDBJ databases">
        <title>Multidrug resistant novel bacterium Savagea serpentis sp. nov., isolated from the scats of a vine snake (Ahaetulla nasuta).</title>
        <authorList>
            <person name="Venkata Ramana V."/>
            <person name="Vikas Patil S."/>
            <person name="Yogita Lugani V."/>
        </authorList>
    </citation>
    <scope>NUCLEOTIDE SEQUENCE</scope>
    <source>
        <strain evidence="5">SN6</strain>
    </source>
</reference>
<dbReference type="PANTHER" id="PTHR43736">
    <property type="entry name" value="ADP-RIBOSE PYROPHOSPHATASE"/>
    <property type="match status" value="1"/>
</dbReference>
<dbReference type="InterPro" id="IPR020084">
    <property type="entry name" value="NUDIX_hydrolase_CS"/>
</dbReference>
<gene>
    <name evidence="5" type="primary">ytkD</name>
    <name evidence="5" type="ORF">IRY55_10445</name>
</gene>
<dbReference type="PANTHER" id="PTHR43736:SF1">
    <property type="entry name" value="DIHYDRONEOPTERIN TRIPHOSPHATE DIPHOSPHATASE"/>
    <property type="match status" value="1"/>
</dbReference>
<dbReference type="Gene3D" id="3.90.79.10">
    <property type="entry name" value="Nucleoside Triphosphate Pyrophosphohydrolase"/>
    <property type="match status" value="1"/>
</dbReference>
<accession>A0A8J7GKP3</accession>
<evidence type="ECO:0000313" key="6">
    <source>
        <dbReference type="Proteomes" id="UP000622653"/>
    </source>
</evidence>
<protein>
    <submittedName>
        <fullName evidence="5">Nucleoside triphosphatase YtkD</fullName>
    </submittedName>
</protein>
<proteinExistence type="inferred from homology"/>
<organism evidence="5 6">
    <name type="scientific">Savagea serpentis</name>
    <dbReference type="NCBI Taxonomy" id="2785297"/>
    <lineage>
        <taxon>Bacteria</taxon>
        <taxon>Bacillati</taxon>
        <taxon>Bacillota</taxon>
        <taxon>Bacilli</taxon>
        <taxon>Bacillales</taxon>
        <taxon>Caryophanaceae</taxon>
        <taxon>Savagea</taxon>
    </lineage>
</organism>
<keyword evidence="6" id="KW-1185">Reference proteome</keyword>
<evidence type="ECO:0000256" key="3">
    <source>
        <dbReference type="RuleBase" id="RU003476"/>
    </source>
</evidence>